<proteinExistence type="predicted"/>
<dbReference type="PROSITE" id="PS00109">
    <property type="entry name" value="PROTEIN_KINASE_TYR"/>
    <property type="match status" value="1"/>
</dbReference>
<dbReference type="InParanoid" id="A0A0C9ZS56"/>
<keyword evidence="3" id="KW-1185">Reference proteome</keyword>
<dbReference type="Pfam" id="PF07714">
    <property type="entry name" value="PK_Tyr_Ser-Thr"/>
    <property type="match status" value="1"/>
</dbReference>
<dbReference type="InterPro" id="IPR008266">
    <property type="entry name" value="Tyr_kinase_AS"/>
</dbReference>
<dbReference type="OrthoDB" id="346907at2759"/>
<dbReference type="AlphaFoldDB" id="A0A0C9ZS56"/>
<dbReference type="HOGENOM" id="CLU_000288_7_18_1"/>
<dbReference type="Proteomes" id="UP000054485">
    <property type="component" value="Unassembled WGS sequence"/>
</dbReference>
<dbReference type="InterPro" id="IPR011009">
    <property type="entry name" value="Kinase-like_dom_sf"/>
</dbReference>
<dbReference type="EMBL" id="KN836391">
    <property type="protein sequence ID" value="KIK32126.1"/>
    <property type="molecule type" value="Genomic_DNA"/>
</dbReference>
<dbReference type="PANTHER" id="PTHR44329">
    <property type="entry name" value="SERINE/THREONINE-PROTEIN KINASE TNNI3K-RELATED"/>
    <property type="match status" value="1"/>
</dbReference>
<dbReference type="InterPro" id="IPR001245">
    <property type="entry name" value="Ser-Thr/Tyr_kinase_cat_dom"/>
</dbReference>
<gene>
    <name evidence="2" type="ORF">CY34DRAFT_102200</name>
</gene>
<dbReference type="GO" id="GO:0004674">
    <property type="term" value="F:protein serine/threonine kinase activity"/>
    <property type="evidence" value="ECO:0007669"/>
    <property type="project" value="TreeGrafter"/>
</dbReference>
<sequence length="255" mass="27822">LQHFNILKFMGTTQDFGPSEALVAPWIVNGNLTSFLSKNETLGLRDLHTFSVNVDGNTYLNTVVHGDLTGNNVLIGIDGTAYLADFGLSGTLTQSPGMTYLAKSDCHPGALRWSAPELFSVEESASAVTTQSDIYSYGSIMLQVFTGKLPWCHLTGNQMYQVMFERTNHPRPADGSITDRHWNFITSCWSMTPINRPSAEEALQFIDREITLCDRDDGRQPALIAVPGHTPFIGTVGQGSPFASSSTGGRCTFYG</sequence>
<dbReference type="InterPro" id="IPR000719">
    <property type="entry name" value="Prot_kinase_dom"/>
</dbReference>
<name>A0A0C9ZS56_9AGAM</name>
<dbReference type="GO" id="GO:0005524">
    <property type="term" value="F:ATP binding"/>
    <property type="evidence" value="ECO:0007669"/>
    <property type="project" value="InterPro"/>
</dbReference>
<organism evidence="2 3">
    <name type="scientific">Suillus luteus UH-Slu-Lm8-n1</name>
    <dbReference type="NCBI Taxonomy" id="930992"/>
    <lineage>
        <taxon>Eukaryota</taxon>
        <taxon>Fungi</taxon>
        <taxon>Dikarya</taxon>
        <taxon>Basidiomycota</taxon>
        <taxon>Agaricomycotina</taxon>
        <taxon>Agaricomycetes</taxon>
        <taxon>Agaricomycetidae</taxon>
        <taxon>Boletales</taxon>
        <taxon>Suillineae</taxon>
        <taxon>Suillaceae</taxon>
        <taxon>Suillus</taxon>
    </lineage>
</organism>
<feature type="non-terminal residue" evidence="2">
    <location>
        <position position="1"/>
    </location>
</feature>
<accession>A0A0C9ZS56</accession>
<evidence type="ECO:0000259" key="1">
    <source>
        <dbReference type="PROSITE" id="PS50011"/>
    </source>
</evidence>
<reference evidence="2 3" key="1">
    <citation type="submission" date="2014-04" db="EMBL/GenBank/DDBJ databases">
        <authorList>
            <consortium name="DOE Joint Genome Institute"/>
            <person name="Kuo A."/>
            <person name="Ruytinx J."/>
            <person name="Rineau F."/>
            <person name="Colpaert J."/>
            <person name="Kohler A."/>
            <person name="Nagy L.G."/>
            <person name="Floudas D."/>
            <person name="Copeland A."/>
            <person name="Barry K.W."/>
            <person name="Cichocki N."/>
            <person name="Veneault-Fourrey C."/>
            <person name="LaButti K."/>
            <person name="Lindquist E.A."/>
            <person name="Lipzen A."/>
            <person name="Lundell T."/>
            <person name="Morin E."/>
            <person name="Murat C."/>
            <person name="Sun H."/>
            <person name="Tunlid A."/>
            <person name="Henrissat B."/>
            <person name="Grigoriev I.V."/>
            <person name="Hibbett D.S."/>
            <person name="Martin F."/>
            <person name="Nordberg H.P."/>
            <person name="Cantor M.N."/>
            <person name="Hua S.X."/>
        </authorList>
    </citation>
    <scope>NUCLEOTIDE SEQUENCE [LARGE SCALE GENOMIC DNA]</scope>
    <source>
        <strain evidence="2 3">UH-Slu-Lm8-n1</strain>
    </source>
</reference>
<feature type="domain" description="Protein kinase" evidence="1">
    <location>
        <begin position="1"/>
        <end position="212"/>
    </location>
</feature>
<dbReference type="PROSITE" id="PS50011">
    <property type="entry name" value="PROTEIN_KINASE_DOM"/>
    <property type="match status" value="1"/>
</dbReference>
<dbReference type="Gene3D" id="1.10.510.10">
    <property type="entry name" value="Transferase(Phosphotransferase) domain 1"/>
    <property type="match status" value="1"/>
</dbReference>
<reference evidence="3" key="2">
    <citation type="submission" date="2015-01" db="EMBL/GenBank/DDBJ databases">
        <title>Evolutionary Origins and Diversification of the Mycorrhizal Mutualists.</title>
        <authorList>
            <consortium name="DOE Joint Genome Institute"/>
            <consortium name="Mycorrhizal Genomics Consortium"/>
            <person name="Kohler A."/>
            <person name="Kuo A."/>
            <person name="Nagy L.G."/>
            <person name="Floudas D."/>
            <person name="Copeland A."/>
            <person name="Barry K.W."/>
            <person name="Cichocki N."/>
            <person name="Veneault-Fourrey C."/>
            <person name="LaButti K."/>
            <person name="Lindquist E.A."/>
            <person name="Lipzen A."/>
            <person name="Lundell T."/>
            <person name="Morin E."/>
            <person name="Murat C."/>
            <person name="Riley R."/>
            <person name="Ohm R."/>
            <person name="Sun H."/>
            <person name="Tunlid A."/>
            <person name="Henrissat B."/>
            <person name="Grigoriev I.V."/>
            <person name="Hibbett D.S."/>
            <person name="Martin F."/>
        </authorList>
    </citation>
    <scope>NUCLEOTIDE SEQUENCE [LARGE SCALE GENOMIC DNA]</scope>
    <source>
        <strain evidence="3">UH-Slu-Lm8-n1</strain>
    </source>
</reference>
<dbReference type="SUPFAM" id="SSF56112">
    <property type="entry name" value="Protein kinase-like (PK-like)"/>
    <property type="match status" value="1"/>
</dbReference>
<dbReference type="STRING" id="930992.A0A0C9ZS56"/>
<evidence type="ECO:0000313" key="3">
    <source>
        <dbReference type="Proteomes" id="UP000054485"/>
    </source>
</evidence>
<protein>
    <submittedName>
        <fullName evidence="2">Unplaced genomic scaffold CY34scaffold_1260, whole genome shotgun sequence</fullName>
    </submittedName>
</protein>
<dbReference type="InterPro" id="IPR051681">
    <property type="entry name" value="Ser/Thr_Kinases-Pseudokinases"/>
</dbReference>
<evidence type="ECO:0000313" key="2">
    <source>
        <dbReference type="EMBL" id="KIK32126.1"/>
    </source>
</evidence>